<proteinExistence type="predicted"/>
<evidence type="ECO:0000313" key="2">
    <source>
        <dbReference type="Proteomes" id="UP000756132"/>
    </source>
</evidence>
<dbReference type="RefSeq" id="XP_047765679.1">
    <property type="nucleotide sequence ID" value="XM_047910161.1"/>
</dbReference>
<reference evidence="1" key="1">
    <citation type="submission" date="2021-12" db="EMBL/GenBank/DDBJ databases">
        <authorList>
            <person name="Zaccaron A."/>
            <person name="Stergiopoulos I."/>
        </authorList>
    </citation>
    <scope>NUCLEOTIDE SEQUENCE</scope>
    <source>
        <strain evidence="1">Race5_Kim</strain>
    </source>
</reference>
<dbReference type="PANTHER" id="PTHR42085:SF2">
    <property type="entry name" value="F-BOX DOMAIN-CONTAINING PROTEIN"/>
    <property type="match status" value="1"/>
</dbReference>
<dbReference type="InterPro" id="IPR038883">
    <property type="entry name" value="AN11006-like"/>
</dbReference>
<name>A0A9Q8PF43_PASFU</name>
<sequence length="167" mass="18270">MAPRASFMSLPPELRNHVYDLAGLFQQARIQVSKVKEPTIALANRQIRSEVLGIFYGQNVFAGQNRAEIKGFLSRQPPSTLASLRAVQLNCGGPMLLCRVRTFLTRDMKPFLDIGLGAEVVTAQIRVKGEGVVFVTASGTADFKQHGRGISKDEITRVKRGGACGKR</sequence>
<reference evidence="1" key="2">
    <citation type="journal article" date="2022" name="Microb. Genom.">
        <title>A chromosome-scale genome assembly of the tomato pathogen Cladosporium fulvum reveals a compartmentalized genome architecture and the presence of a dispensable chromosome.</title>
        <authorList>
            <person name="Zaccaron A.Z."/>
            <person name="Chen L.H."/>
            <person name="Samaras A."/>
            <person name="Stergiopoulos I."/>
        </authorList>
    </citation>
    <scope>NUCLEOTIDE SEQUENCE</scope>
    <source>
        <strain evidence="1">Race5_Kim</strain>
    </source>
</reference>
<keyword evidence="2" id="KW-1185">Reference proteome</keyword>
<protein>
    <submittedName>
        <fullName evidence="1">Uncharacterized protein</fullName>
    </submittedName>
</protein>
<dbReference type="Proteomes" id="UP000756132">
    <property type="component" value="Chromosome 8"/>
</dbReference>
<accession>A0A9Q8PF43</accession>
<evidence type="ECO:0000313" key="1">
    <source>
        <dbReference type="EMBL" id="UJO21313.1"/>
    </source>
</evidence>
<dbReference type="OrthoDB" id="62952at2759"/>
<dbReference type="GeneID" id="71990891"/>
<dbReference type="PANTHER" id="PTHR42085">
    <property type="entry name" value="F-BOX DOMAIN-CONTAINING PROTEIN"/>
    <property type="match status" value="1"/>
</dbReference>
<dbReference type="EMBL" id="CP090170">
    <property type="protein sequence ID" value="UJO21313.1"/>
    <property type="molecule type" value="Genomic_DNA"/>
</dbReference>
<dbReference type="KEGG" id="ffu:CLAFUR5_11013"/>
<dbReference type="AlphaFoldDB" id="A0A9Q8PF43"/>
<organism evidence="1 2">
    <name type="scientific">Passalora fulva</name>
    <name type="common">Tomato leaf mold</name>
    <name type="synonym">Cladosporium fulvum</name>
    <dbReference type="NCBI Taxonomy" id="5499"/>
    <lineage>
        <taxon>Eukaryota</taxon>
        <taxon>Fungi</taxon>
        <taxon>Dikarya</taxon>
        <taxon>Ascomycota</taxon>
        <taxon>Pezizomycotina</taxon>
        <taxon>Dothideomycetes</taxon>
        <taxon>Dothideomycetidae</taxon>
        <taxon>Mycosphaerellales</taxon>
        <taxon>Mycosphaerellaceae</taxon>
        <taxon>Fulvia</taxon>
    </lineage>
</organism>
<gene>
    <name evidence="1" type="ORF">CLAFUR5_11013</name>
</gene>